<sequence length="416" mass="47073">MEKIALKLVLIIDDYLPDSTRVGAKMFHELALELQSRGHVITVITPNRQQNIPLLIEKYDGITIWRFRSGPIKDVGRIQRAMNETFLSLKAWKAVQSLISPSTFDGVIYYSPTIFWGGLVRKIKKRCNCPSYLVLRDLFPRWVVDAGIIKEGSFIERYFRFFEKYSYQQANCIGLMSERNLEVFQSSNVGYHCEILRNWASLTPVMKNEEILASGFKARLSLQGKIIFFYGGNIGHAQDMANLMRLARNMRSFEQAHFLFVGQGDEVVLINSLARDWELTNFTYLASINQNDFKTLLSEIDVGLFSLSASHSSHNFPGKLLGYMVQSVPILGSVNAGNDLADLVNNSGAGFIHINGEDDKLLHSAKRLLLEPELRNKLGDAANTLLHEQFSVTAAAKSIEQRLEADYACHHLYRVA</sequence>
<evidence type="ECO:0000259" key="1">
    <source>
        <dbReference type="Pfam" id="PF00534"/>
    </source>
</evidence>
<dbReference type="InterPro" id="IPR001296">
    <property type="entry name" value="Glyco_trans_1"/>
</dbReference>
<proteinExistence type="predicted"/>
<dbReference type="Pfam" id="PF00534">
    <property type="entry name" value="Glycos_transf_1"/>
    <property type="match status" value="1"/>
</dbReference>
<dbReference type="Gene3D" id="3.40.50.2000">
    <property type="entry name" value="Glycogen Phosphorylase B"/>
    <property type="match status" value="2"/>
</dbReference>
<dbReference type="AlphaFoldDB" id="A5WZ58"/>
<dbReference type="CDD" id="cd03794">
    <property type="entry name" value="GT4_WbuB-like"/>
    <property type="match status" value="1"/>
</dbReference>
<dbReference type="EMBL" id="DQ180602">
    <property type="protein sequence ID" value="ABB04492.1"/>
    <property type="molecule type" value="Genomic_DNA"/>
</dbReference>
<organism evidence="2">
    <name type="scientific">Escherichia coli</name>
    <dbReference type="NCBI Taxonomy" id="562"/>
    <lineage>
        <taxon>Bacteria</taxon>
        <taxon>Pseudomonadati</taxon>
        <taxon>Pseudomonadota</taxon>
        <taxon>Gammaproteobacteria</taxon>
        <taxon>Enterobacterales</taxon>
        <taxon>Enterobacteriaceae</taxon>
        <taxon>Escherichia</taxon>
    </lineage>
</organism>
<keyword evidence="2" id="KW-0808">Transferase</keyword>
<dbReference type="SUPFAM" id="SSF53756">
    <property type="entry name" value="UDP-Glycosyltransferase/glycogen phosphorylase"/>
    <property type="match status" value="1"/>
</dbReference>
<evidence type="ECO:0000313" key="2">
    <source>
        <dbReference type="EMBL" id="ABB04492.1"/>
    </source>
</evidence>
<name>A5WZ58_ECOLX</name>
<dbReference type="PANTHER" id="PTHR12526:SF609">
    <property type="entry name" value="LIPOPOLYSACCHARIDE BIOSYNTHESIS PROTEIN"/>
    <property type="match status" value="1"/>
</dbReference>
<feature type="domain" description="Glycosyl transferase family 1" evidence="1">
    <location>
        <begin position="223"/>
        <end position="382"/>
    </location>
</feature>
<accession>A5WZ58</accession>
<reference evidence="2" key="1">
    <citation type="journal article" date="2007" name="Mol. Biol. Evol.">
        <title>The Yersinia kristensenii O11 O-antigen gene cluster was acquired by lateral gene transfer and incorporated at a novel chromosomal locus.</title>
        <authorList>
            <person name="Cunneen M.M."/>
            <person name="Reeves P.R."/>
        </authorList>
    </citation>
    <scope>NUCLEOTIDE SEQUENCE</scope>
</reference>
<protein>
    <submittedName>
        <fullName evidence="2">Putative glycosyl transferase</fullName>
    </submittedName>
</protein>
<dbReference type="GO" id="GO:0016757">
    <property type="term" value="F:glycosyltransferase activity"/>
    <property type="evidence" value="ECO:0007669"/>
    <property type="project" value="InterPro"/>
</dbReference>
<dbReference type="PANTHER" id="PTHR12526">
    <property type="entry name" value="GLYCOSYLTRANSFERASE"/>
    <property type="match status" value="1"/>
</dbReference>
<dbReference type="CAZy" id="GT4">
    <property type="family name" value="Glycosyltransferase Family 4"/>
</dbReference>
<dbReference type="GO" id="GO:1901135">
    <property type="term" value="P:carbohydrate derivative metabolic process"/>
    <property type="evidence" value="ECO:0007669"/>
    <property type="project" value="UniProtKB-ARBA"/>
</dbReference>
<gene>
    <name evidence="2" type="primary">wbwW</name>
</gene>